<sequence length="185" mass="21578">MEQIKVIFFALASFFGIEDSRIAADKTTITIYPEKKEIEIIQEGLFSIVQTEKDSVLILEEWNKLSELKKGHTNWSGELDSFTMKSFDFTPVKNAIQPHLILKYSNEKDLRNLGIWYDENKNQFSVNHNEQDNLTTSDGNLEGNYWVFNGDHKFSFTLAPFLQMPENYLKFKRPLKELISSVKKQ</sequence>
<accession>A0ABW8XUH5</accession>
<comment type="caution">
    <text evidence="1">The sequence shown here is derived from an EMBL/GenBank/DDBJ whole genome shotgun (WGS) entry which is preliminary data.</text>
</comment>
<protein>
    <submittedName>
        <fullName evidence="1">Uncharacterized protein</fullName>
    </submittedName>
</protein>
<proteinExistence type="predicted"/>
<dbReference type="EMBL" id="JBELQA010000006">
    <property type="protein sequence ID" value="MFL9831553.1"/>
    <property type="molecule type" value="Genomic_DNA"/>
</dbReference>
<reference evidence="1 2" key="1">
    <citation type="submission" date="2024-06" db="EMBL/GenBank/DDBJ databases">
        <authorList>
            <person name="Kaempfer P."/>
            <person name="Viver T."/>
        </authorList>
    </citation>
    <scope>NUCLEOTIDE SEQUENCE [LARGE SCALE GENOMIC DNA]</scope>
    <source>
        <strain evidence="1 2">ST-87</strain>
    </source>
</reference>
<evidence type="ECO:0000313" key="2">
    <source>
        <dbReference type="Proteomes" id="UP001629260"/>
    </source>
</evidence>
<dbReference type="RefSeq" id="WP_408082022.1">
    <property type="nucleotide sequence ID" value="NZ_JBELQA010000006.1"/>
</dbReference>
<organism evidence="1 2">
    <name type="scientific">Flavobacterium plantiphilum</name>
    <dbReference type="NCBI Taxonomy" id="3163297"/>
    <lineage>
        <taxon>Bacteria</taxon>
        <taxon>Pseudomonadati</taxon>
        <taxon>Bacteroidota</taxon>
        <taxon>Flavobacteriia</taxon>
        <taxon>Flavobacteriales</taxon>
        <taxon>Flavobacteriaceae</taxon>
        <taxon>Flavobacterium</taxon>
    </lineage>
</organism>
<evidence type="ECO:0000313" key="1">
    <source>
        <dbReference type="EMBL" id="MFL9831553.1"/>
    </source>
</evidence>
<keyword evidence="2" id="KW-1185">Reference proteome</keyword>
<gene>
    <name evidence="1" type="ORF">ABS764_11905</name>
</gene>
<dbReference type="Proteomes" id="UP001629260">
    <property type="component" value="Unassembled WGS sequence"/>
</dbReference>
<name>A0ABW8XUH5_9FLAO</name>